<name>G4U019_SERID</name>
<sequence>MGEKCSPSFTINTIDFSSPSYRPTDDICQCNLPAYNLMAGCFWCQEWQSSCRNTTFVYGIPSELETITYPYWATLQPDGTTWVANDAFVVAQIVSSTSSSRRSYYTSSEPYYYSGYRENLYVVPILLITASMCYH</sequence>
<evidence type="ECO:0000313" key="2">
    <source>
        <dbReference type="Proteomes" id="UP000007148"/>
    </source>
</evidence>
<protein>
    <submittedName>
        <fullName evidence="1">Uncharacterized protein</fullName>
    </submittedName>
</protein>
<dbReference type="HOGENOM" id="CLU_1886562_0_0_1"/>
<keyword evidence="2" id="KW-1185">Reference proteome</keyword>
<dbReference type="InParanoid" id="G4U019"/>
<evidence type="ECO:0000313" key="1">
    <source>
        <dbReference type="EMBL" id="CCA76912.1"/>
    </source>
</evidence>
<comment type="caution">
    <text evidence="1">The sequence shown here is derived from an EMBL/GenBank/DDBJ whole genome shotgun (WGS) entry which is preliminary data.</text>
</comment>
<gene>
    <name evidence="1" type="ORF">PIIN_11815</name>
</gene>
<dbReference type="OrthoDB" id="2576311at2759"/>
<dbReference type="EMBL" id="CAFZ01001103">
    <property type="protein sequence ID" value="CCA76912.1"/>
    <property type="molecule type" value="Genomic_DNA"/>
</dbReference>
<proteinExistence type="predicted"/>
<reference evidence="1 2" key="1">
    <citation type="journal article" date="2011" name="PLoS Pathog.">
        <title>Endophytic Life Strategies Decoded by Genome and Transcriptome Analyses of the Mutualistic Root Symbiont Piriformospora indica.</title>
        <authorList>
            <person name="Zuccaro A."/>
            <person name="Lahrmann U."/>
            <person name="Guldener U."/>
            <person name="Langen G."/>
            <person name="Pfiffi S."/>
            <person name="Biedenkopf D."/>
            <person name="Wong P."/>
            <person name="Samans B."/>
            <person name="Grimm C."/>
            <person name="Basiewicz M."/>
            <person name="Murat C."/>
            <person name="Martin F."/>
            <person name="Kogel K.H."/>
        </authorList>
    </citation>
    <scope>NUCLEOTIDE SEQUENCE [LARGE SCALE GENOMIC DNA]</scope>
    <source>
        <strain evidence="1 2">DSM 11827</strain>
    </source>
</reference>
<dbReference type="Proteomes" id="UP000007148">
    <property type="component" value="Unassembled WGS sequence"/>
</dbReference>
<organism evidence="1 2">
    <name type="scientific">Serendipita indica (strain DSM 11827)</name>
    <name type="common">Root endophyte fungus</name>
    <name type="synonym">Piriformospora indica</name>
    <dbReference type="NCBI Taxonomy" id="1109443"/>
    <lineage>
        <taxon>Eukaryota</taxon>
        <taxon>Fungi</taxon>
        <taxon>Dikarya</taxon>
        <taxon>Basidiomycota</taxon>
        <taxon>Agaricomycotina</taxon>
        <taxon>Agaricomycetes</taxon>
        <taxon>Sebacinales</taxon>
        <taxon>Serendipitaceae</taxon>
        <taxon>Serendipita</taxon>
    </lineage>
</organism>
<dbReference type="AlphaFoldDB" id="G4U019"/>
<accession>G4U019</accession>